<dbReference type="UniPathway" id="UPA00094"/>
<evidence type="ECO:0000256" key="2">
    <source>
        <dbReference type="ARBA" id="ARBA00017562"/>
    </source>
</evidence>
<dbReference type="CDD" id="cd06850">
    <property type="entry name" value="biotinyl_domain"/>
    <property type="match status" value="1"/>
</dbReference>
<dbReference type="PANTHER" id="PTHR45266">
    <property type="entry name" value="OXALOACETATE DECARBOXYLASE ALPHA CHAIN"/>
    <property type="match status" value="1"/>
</dbReference>
<evidence type="ECO:0000256" key="3">
    <source>
        <dbReference type="ARBA" id="ARBA00023267"/>
    </source>
</evidence>
<keyword evidence="4" id="KW-0275">Fatty acid biosynthesis</keyword>
<gene>
    <name evidence="7" type="primary">accB_2</name>
    <name evidence="7" type="ORF">Pla163_20310</name>
</gene>
<dbReference type="InterPro" id="IPR050709">
    <property type="entry name" value="Biotin_Carboxyl_Carrier/Decarb"/>
</dbReference>
<evidence type="ECO:0000256" key="5">
    <source>
        <dbReference type="SAM" id="MobiDB-lite"/>
    </source>
</evidence>
<dbReference type="AlphaFoldDB" id="A0A518D0A5"/>
<dbReference type="RefSeq" id="WP_145187283.1">
    <property type="nucleotide sequence ID" value="NZ_CP036290.1"/>
</dbReference>
<keyword evidence="8" id="KW-1185">Reference proteome</keyword>
<evidence type="ECO:0000256" key="4">
    <source>
        <dbReference type="RuleBase" id="RU364072"/>
    </source>
</evidence>
<reference evidence="7 8" key="1">
    <citation type="submission" date="2019-02" db="EMBL/GenBank/DDBJ databases">
        <title>Deep-cultivation of Planctomycetes and their phenomic and genomic characterization uncovers novel biology.</title>
        <authorList>
            <person name="Wiegand S."/>
            <person name="Jogler M."/>
            <person name="Boedeker C."/>
            <person name="Pinto D."/>
            <person name="Vollmers J."/>
            <person name="Rivas-Marin E."/>
            <person name="Kohn T."/>
            <person name="Peeters S.H."/>
            <person name="Heuer A."/>
            <person name="Rast P."/>
            <person name="Oberbeckmann S."/>
            <person name="Bunk B."/>
            <person name="Jeske O."/>
            <person name="Meyerdierks A."/>
            <person name="Storesund J.E."/>
            <person name="Kallscheuer N."/>
            <person name="Luecker S."/>
            <person name="Lage O.M."/>
            <person name="Pohl T."/>
            <person name="Merkel B.J."/>
            <person name="Hornburger P."/>
            <person name="Mueller R.-W."/>
            <person name="Bruemmer F."/>
            <person name="Labrenz M."/>
            <person name="Spormann A.M."/>
            <person name="Op den Camp H."/>
            <person name="Overmann J."/>
            <person name="Amann R."/>
            <person name="Jetten M.S.M."/>
            <person name="Mascher T."/>
            <person name="Medema M.H."/>
            <person name="Devos D.P."/>
            <person name="Kaster A.-K."/>
            <person name="Ovreas L."/>
            <person name="Rohde M."/>
            <person name="Galperin M.Y."/>
            <person name="Jogler C."/>
        </authorList>
    </citation>
    <scope>NUCLEOTIDE SEQUENCE [LARGE SCALE GENOMIC DNA]</scope>
    <source>
        <strain evidence="7 8">Pla163</strain>
    </source>
</reference>
<sequence>MEIKLVHALVRIMKRAELTELEIDDANAGLRVHLKRGGSGDSGSPLVNVLQGGGMGGPMMGGPSMGGHGMGGHGQGQGDAGTGAAAGSAGPAPLPPGTFHFTSPMVGTFYRSSSPDSAPFVDVGTVIDEDSTLCIVEAMKVMNEIKAEVNGKIVEVLVENAEPVEFGQPLFLVAKN</sequence>
<dbReference type="PRINTS" id="PR01071">
    <property type="entry name" value="ACOABIOTINCC"/>
</dbReference>
<keyword evidence="3 4" id="KW-0092">Biotin</keyword>
<dbReference type="EMBL" id="CP036290">
    <property type="protein sequence ID" value="QDU84912.1"/>
    <property type="molecule type" value="Genomic_DNA"/>
</dbReference>
<feature type="compositionally biased region" description="Gly residues" evidence="5">
    <location>
        <begin position="54"/>
        <end position="81"/>
    </location>
</feature>
<keyword evidence="4" id="KW-0444">Lipid biosynthesis</keyword>
<dbReference type="InterPro" id="IPR011053">
    <property type="entry name" value="Single_hybrid_motif"/>
</dbReference>
<organism evidence="7 8">
    <name type="scientific">Rohdeia mirabilis</name>
    <dbReference type="NCBI Taxonomy" id="2528008"/>
    <lineage>
        <taxon>Bacteria</taxon>
        <taxon>Pseudomonadati</taxon>
        <taxon>Planctomycetota</taxon>
        <taxon>Planctomycetia</taxon>
        <taxon>Planctomycetia incertae sedis</taxon>
        <taxon>Rohdeia</taxon>
    </lineage>
</organism>
<comment type="pathway">
    <text evidence="4">Lipid metabolism; fatty acid biosynthesis.</text>
</comment>
<dbReference type="PROSITE" id="PS50968">
    <property type="entry name" value="BIOTINYL_LIPOYL"/>
    <property type="match status" value="1"/>
</dbReference>
<evidence type="ECO:0000313" key="8">
    <source>
        <dbReference type="Proteomes" id="UP000319342"/>
    </source>
</evidence>
<keyword evidence="4" id="KW-0443">Lipid metabolism</keyword>
<dbReference type="Pfam" id="PF00364">
    <property type="entry name" value="Biotin_lipoyl"/>
    <property type="match status" value="1"/>
</dbReference>
<dbReference type="GO" id="GO:0009317">
    <property type="term" value="C:acetyl-CoA carboxylase complex"/>
    <property type="evidence" value="ECO:0007669"/>
    <property type="project" value="InterPro"/>
</dbReference>
<accession>A0A518D0A5</accession>
<dbReference type="Gene3D" id="2.40.50.100">
    <property type="match status" value="1"/>
</dbReference>
<feature type="compositionally biased region" description="Low complexity" evidence="5">
    <location>
        <begin position="82"/>
        <end position="91"/>
    </location>
</feature>
<dbReference type="Proteomes" id="UP000319342">
    <property type="component" value="Chromosome"/>
</dbReference>
<dbReference type="PANTHER" id="PTHR45266:SF3">
    <property type="entry name" value="OXALOACETATE DECARBOXYLASE ALPHA CHAIN"/>
    <property type="match status" value="1"/>
</dbReference>
<dbReference type="GO" id="GO:0003989">
    <property type="term" value="F:acetyl-CoA carboxylase activity"/>
    <property type="evidence" value="ECO:0007669"/>
    <property type="project" value="InterPro"/>
</dbReference>
<feature type="domain" description="Lipoyl-binding" evidence="6">
    <location>
        <begin position="98"/>
        <end position="174"/>
    </location>
</feature>
<evidence type="ECO:0000259" key="6">
    <source>
        <dbReference type="PROSITE" id="PS50968"/>
    </source>
</evidence>
<feature type="region of interest" description="Disordered" evidence="5">
    <location>
        <begin position="54"/>
        <end position="93"/>
    </location>
</feature>
<dbReference type="GO" id="GO:0006633">
    <property type="term" value="P:fatty acid biosynthetic process"/>
    <property type="evidence" value="ECO:0007669"/>
    <property type="project" value="UniProtKB-UniPathway"/>
</dbReference>
<dbReference type="InterPro" id="IPR000089">
    <property type="entry name" value="Biotin_lipoyl"/>
</dbReference>
<dbReference type="OrthoDB" id="9811735at2"/>
<name>A0A518D0A5_9BACT</name>
<comment type="function">
    <text evidence="1 4">This protein is a component of the acetyl coenzyme A carboxylase complex; first, biotin carboxylase catalyzes the carboxylation of the carrier protein and then the transcarboxylase transfers the carboxyl group to form malonyl-CoA.</text>
</comment>
<keyword evidence="4" id="KW-0276">Fatty acid metabolism</keyword>
<evidence type="ECO:0000256" key="1">
    <source>
        <dbReference type="ARBA" id="ARBA00003761"/>
    </source>
</evidence>
<evidence type="ECO:0000313" key="7">
    <source>
        <dbReference type="EMBL" id="QDU84912.1"/>
    </source>
</evidence>
<protein>
    <recommendedName>
        <fullName evidence="2 4">Biotin carboxyl carrier protein of acetyl-CoA carboxylase</fullName>
    </recommendedName>
</protein>
<dbReference type="NCBIfam" id="TIGR00531">
    <property type="entry name" value="BCCP"/>
    <property type="match status" value="1"/>
</dbReference>
<dbReference type="SUPFAM" id="SSF51230">
    <property type="entry name" value="Single hybrid motif"/>
    <property type="match status" value="1"/>
</dbReference>
<proteinExistence type="predicted"/>
<dbReference type="InterPro" id="IPR001249">
    <property type="entry name" value="AcCoA_biotinCC"/>
</dbReference>